<evidence type="ECO:0000313" key="8">
    <source>
        <dbReference type="Proteomes" id="UP001285441"/>
    </source>
</evidence>
<comment type="caution">
    <text evidence="7">The sequence shown here is derived from an EMBL/GenBank/DDBJ whole genome shotgun (WGS) entry which is preliminary data.</text>
</comment>
<organism evidence="7 8">
    <name type="scientific">Podospora didyma</name>
    <dbReference type="NCBI Taxonomy" id="330526"/>
    <lineage>
        <taxon>Eukaryota</taxon>
        <taxon>Fungi</taxon>
        <taxon>Dikarya</taxon>
        <taxon>Ascomycota</taxon>
        <taxon>Pezizomycotina</taxon>
        <taxon>Sordariomycetes</taxon>
        <taxon>Sordariomycetidae</taxon>
        <taxon>Sordariales</taxon>
        <taxon>Podosporaceae</taxon>
        <taxon>Podospora</taxon>
    </lineage>
</organism>
<dbReference type="EC" id="1.1.1.179" evidence="3"/>
<dbReference type="Proteomes" id="UP001285441">
    <property type="component" value="Unassembled WGS sequence"/>
</dbReference>
<dbReference type="GO" id="GO:0000166">
    <property type="term" value="F:nucleotide binding"/>
    <property type="evidence" value="ECO:0007669"/>
    <property type="project" value="InterPro"/>
</dbReference>
<dbReference type="Gene3D" id="3.30.360.10">
    <property type="entry name" value="Dihydrodipicolinate Reductase, domain 2"/>
    <property type="match status" value="1"/>
</dbReference>
<gene>
    <name evidence="7" type="ORF">B0H63DRAFT_475921</name>
</gene>
<comment type="similarity">
    <text evidence="1">Belongs to the Gfo/Idh/MocA family.</text>
</comment>
<evidence type="ECO:0000313" key="7">
    <source>
        <dbReference type="EMBL" id="KAK3381514.1"/>
    </source>
</evidence>
<comment type="catalytic activity">
    <reaction evidence="5">
        <text>D-xylose + NADP(+) = D-xylono-1,5-lactone + NADPH + H(+)</text>
        <dbReference type="Rhea" id="RHEA:22000"/>
        <dbReference type="ChEBI" id="CHEBI:15378"/>
        <dbReference type="ChEBI" id="CHEBI:15867"/>
        <dbReference type="ChEBI" id="CHEBI:53455"/>
        <dbReference type="ChEBI" id="CHEBI:57783"/>
        <dbReference type="ChEBI" id="CHEBI:58349"/>
        <dbReference type="EC" id="1.1.1.179"/>
    </reaction>
</comment>
<protein>
    <recommendedName>
        <fullName evidence="3">D-xylose 1-dehydrogenase (NADP(+), D-xylono-1,5-lactone-forming)</fullName>
        <ecNumber evidence="3">1.1.1.179</ecNumber>
    </recommendedName>
    <alternativeName>
        <fullName evidence="4">D-xylose-NADP dehydrogenase</fullName>
    </alternativeName>
</protein>
<feature type="domain" description="Gfo/Idh/MocA-like oxidoreductase N-terminal" evidence="6">
    <location>
        <begin position="28"/>
        <end position="134"/>
    </location>
</feature>
<dbReference type="InterPro" id="IPR036291">
    <property type="entry name" value="NAD(P)-bd_dom_sf"/>
</dbReference>
<dbReference type="EMBL" id="JAULSW010000005">
    <property type="protein sequence ID" value="KAK3381514.1"/>
    <property type="molecule type" value="Genomic_DNA"/>
</dbReference>
<evidence type="ECO:0000259" key="6">
    <source>
        <dbReference type="Pfam" id="PF01408"/>
    </source>
</evidence>
<dbReference type="InterPro" id="IPR050984">
    <property type="entry name" value="Gfo/Idh/MocA_domain"/>
</dbReference>
<dbReference type="Pfam" id="PF01408">
    <property type="entry name" value="GFO_IDH_MocA"/>
    <property type="match status" value="1"/>
</dbReference>
<proteinExistence type="inferred from homology"/>
<dbReference type="GO" id="GO:0047837">
    <property type="term" value="F:D-xylose 1-dehydrogenase (NADP+) activity"/>
    <property type="evidence" value="ECO:0007669"/>
    <property type="project" value="UniProtKB-EC"/>
</dbReference>
<accession>A0AAE0NHD4</accession>
<reference evidence="7" key="2">
    <citation type="submission" date="2023-06" db="EMBL/GenBank/DDBJ databases">
        <authorList>
            <consortium name="Lawrence Berkeley National Laboratory"/>
            <person name="Haridas S."/>
            <person name="Hensen N."/>
            <person name="Bonometti L."/>
            <person name="Westerberg I."/>
            <person name="Brannstrom I.O."/>
            <person name="Guillou S."/>
            <person name="Cros-Aarteil S."/>
            <person name="Calhoun S."/>
            <person name="Kuo A."/>
            <person name="Mondo S."/>
            <person name="Pangilinan J."/>
            <person name="Riley R."/>
            <person name="LaButti K."/>
            <person name="Andreopoulos B."/>
            <person name="Lipzen A."/>
            <person name="Chen C."/>
            <person name="Yanf M."/>
            <person name="Daum C."/>
            <person name="Ng V."/>
            <person name="Clum A."/>
            <person name="Steindorff A."/>
            <person name="Ohm R."/>
            <person name="Martin F."/>
            <person name="Silar P."/>
            <person name="Natvig D."/>
            <person name="Lalanne C."/>
            <person name="Gautier V."/>
            <person name="Ament-velasquez S.L."/>
            <person name="Kruys A."/>
            <person name="Hutchinson M.I."/>
            <person name="Powell A.J."/>
            <person name="Barry K."/>
            <person name="Miller A.N."/>
            <person name="Grigoriev I.V."/>
            <person name="Debuchy R."/>
            <person name="Gladieux P."/>
            <person name="Thoren M.H."/>
            <person name="Johannesson H."/>
        </authorList>
    </citation>
    <scope>NUCLEOTIDE SEQUENCE</scope>
    <source>
        <strain evidence="7">CBS 232.78</strain>
    </source>
</reference>
<keyword evidence="8" id="KW-1185">Reference proteome</keyword>
<keyword evidence="2" id="KW-0560">Oxidoreductase</keyword>
<evidence type="ECO:0000256" key="2">
    <source>
        <dbReference type="ARBA" id="ARBA00023002"/>
    </source>
</evidence>
<reference evidence="7" key="1">
    <citation type="journal article" date="2023" name="Mol. Phylogenet. Evol.">
        <title>Genome-scale phylogeny and comparative genomics of the fungal order Sordariales.</title>
        <authorList>
            <person name="Hensen N."/>
            <person name="Bonometti L."/>
            <person name="Westerberg I."/>
            <person name="Brannstrom I.O."/>
            <person name="Guillou S."/>
            <person name="Cros-Aarteil S."/>
            <person name="Calhoun S."/>
            <person name="Haridas S."/>
            <person name="Kuo A."/>
            <person name="Mondo S."/>
            <person name="Pangilinan J."/>
            <person name="Riley R."/>
            <person name="LaButti K."/>
            <person name="Andreopoulos B."/>
            <person name="Lipzen A."/>
            <person name="Chen C."/>
            <person name="Yan M."/>
            <person name="Daum C."/>
            <person name="Ng V."/>
            <person name="Clum A."/>
            <person name="Steindorff A."/>
            <person name="Ohm R.A."/>
            <person name="Martin F."/>
            <person name="Silar P."/>
            <person name="Natvig D.O."/>
            <person name="Lalanne C."/>
            <person name="Gautier V."/>
            <person name="Ament-Velasquez S.L."/>
            <person name="Kruys A."/>
            <person name="Hutchinson M.I."/>
            <person name="Powell A.J."/>
            <person name="Barry K."/>
            <person name="Miller A.N."/>
            <person name="Grigoriev I.V."/>
            <person name="Debuchy R."/>
            <person name="Gladieux P."/>
            <person name="Hiltunen Thoren M."/>
            <person name="Johannesson H."/>
        </authorList>
    </citation>
    <scope>NUCLEOTIDE SEQUENCE</scope>
    <source>
        <strain evidence="7">CBS 232.78</strain>
    </source>
</reference>
<dbReference type="Gene3D" id="3.40.50.720">
    <property type="entry name" value="NAD(P)-binding Rossmann-like Domain"/>
    <property type="match status" value="1"/>
</dbReference>
<name>A0AAE0NHD4_9PEZI</name>
<evidence type="ECO:0000256" key="1">
    <source>
        <dbReference type="ARBA" id="ARBA00010928"/>
    </source>
</evidence>
<evidence type="ECO:0000256" key="3">
    <source>
        <dbReference type="ARBA" id="ARBA00038984"/>
    </source>
</evidence>
<dbReference type="PANTHER" id="PTHR22604:SF105">
    <property type="entry name" value="TRANS-1,2-DIHYDROBENZENE-1,2-DIOL DEHYDROGENASE"/>
    <property type="match status" value="1"/>
</dbReference>
<sequence length="434" mass="47995">MASVFGFVHRAWQIIRPPLQPAKAPDALKFGILGAANVAPYALFLQAKQHPDVVIHAVAARDKNKADAYAKKHGIPVVFGSYQELLDDPSIDAVYIPLPNGLHFEWALKALAGGKHVLLEKPSVSNATEAEALFRSPLLLQGDAPPVILEAFHYKFHPAWLLFMSLLDQPNVARAEAHLAIGGFSDTKDIRFNYELAGGALMDLTYTPSVVRAIFGAEPTQCTRCDVQTLVNVGGSEEIDAKFDAEYTFPNGGTGVARGNLRAPMREMLRPLPFATAVHKPEVISNHPPSGGGVSLPDGQEELRTRTVTLHNFIASSLWHRIDIIDEHVIRKTDGTNEPLKKWTVRESKKAYTLRDAGNNIVDSERWESKEYWLSYKYQLDAFVDRVRGRVPVAWVDGEDSIAQMRAVDMAYLKAGLKVRPTSRYYSPPVAALP</sequence>
<evidence type="ECO:0000256" key="4">
    <source>
        <dbReference type="ARBA" id="ARBA00042988"/>
    </source>
</evidence>
<dbReference type="PANTHER" id="PTHR22604">
    <property type="entry name" value="OXIDOREDUCTASES"/>
    <property type="match status" value="1"/>
</dbReference>
<dbReference type="InterPro" id="IPR000683">
    <property type="entry name" value="Gfo/Idh/MocA-like_OxRdtase_N"/>
</dbReference>
<dbReference type="SUPFAM" id="SSF51735">
    <property type="entry name" value="NAD(P)-binding Rossmann-fold domains"/>
    <property type="match status" value="1"/>
</dbReference>
<evidence type="ECO:0000256" key="5">
    <source>
        <dbReference type="ARBA" id="ARBA00049233"/>
    </source>
</evidence>
<dbReference type="SUPFAM" id="SSF55347">
    <property type="entry name" value="Glyceraldehyde-3-phosphate dehydrogenase-like, C-terminal domain"/>
    <property type="match status" value="1"/>
</dbReference>
<dbReference type="AlphaFoldDB" id="A0AAE0NHD4"/>